<dbReference type="AlphaFoldDB" id="A0A3S9MUT7"/>
<accession>A0A3S9MUT7</accession>
<keyword evidence="1" id="KW-0175">Coiled coil</keyword>
<gene>
    <name evidence="3" type="ORF">EJ995_01310</name>
</gene>
<evidence type="ECO:0000313" key="3">
    <source>
        <dbReference type="EMBL" id="AZQ42937.1"/>
    </source>
</evidence>
<feature type="compositionally biased region" description="Acidic residues" evidence="2">
    <location>
        <begin position="32"/>
        <end position="48"/>
    </location>
</feature>
<evidence type="ECO:0000256" key="2">
    <source>
        <dbReference type="SAM" id="MobiDB-lite"/>
    </source>
</evidence>
<dbReference type="Proteomes" id="UP000279600">
    <property type="component" value="Chromosome"/>
</dbReference>
<dbReference type="EMBL" id="CP034549">
    <property type="protein sequence ID" value="AZQ42937.1"/>
    <property type="molecule type" value="Genomic_DNA"/>
</dbReference>
<dbReference type="PROSITE" id="PS51257">
    <property type="entry name" value="PROKAR_LIPOPROTEIN"/>
    <property type="match status" value="1"/>
</dbReference>
<sequence>MKKIFLSMLALSMAITACNDSKKKDNASNDTEYNEDATGDSTSEDMDTQEMSREDAERMSKDMRDNVEVDDEDNVTIKSFAEYGELQTQVRNLSTKPDLREDMVGMEAYNAFEKFVANMPAYLKTNAVMKEVQDTRVAMDRFKADLEDESVSKETMKRHLMKVETAVEDLNDEIASVRQGLDASDIDYTAYNDFATNVNYGDNGLIYITGFDAFNQAQRDYILMRDGDMDEKMKYETSLKKDFKALAQNIPSYLLVDDVEDEIEDVQEEIAYYEKYKNDKSVDAEQQLENLEEIEEAMYDLNRELVKARKKYVDNRKDAIEEFMEEFNDDDGRSMEARLKDATEEYNEEIED</sequence>
<evidence type="ECO:0000256" key="1">
    <source>
        <dbReference type="SAM" id="Coils"/>
    </source>
</evidence>
<organism evidence="3 4">
    <name type="scientific">Nonlabens ponticola</name>
    <dbReference type="NCBI Taxonomy" id="2496866"/>
    <lineage>
        <taxon>Bacteria</taxon>
        <taxon>Pseudomonadati</taxon>
        <taxon>Bacteroidota</taxon>
        <taxon>Flavobacteriia</taxon>
        <taxon>Flavobacteriales</taxon>
        <taxon>Flavobacteriaceae</taxon>
        <taxon>Nonlabens</taxon>
    </lineage>
</organism>
<dbReference type="KEGG" id="noj:EJ995_01310"/>
<reference evidence="3 4" key="1">
    <citation type="submission" date="2018-12" db="EMBL/GenBank/DDBJ databases">
        <title>Complete genome of Nonlabens sp. MJ115.</title>
        <authorList>
            <person name="Choi H.S."/>
            <person name="Jung J."/>
        </authorList>
    </citation>
    <scope>NUCLEOTIDE SEQUENCE [LARGE SCALE GENOMIC DNA]</scope>
    <source>
        <strain evidence="3 4">MJ115</strain>
    </source>
</reference>
<keyword evidence="4" id="KW-1185">Reference proteome</keyword>
<feature type="coiled-coil region" evidence="1">
    <location>
        <begin position="256"/>
        <end position="352"/>
    </location>
</feature>
<evidence type="ECO:0000313" key="4">
    <source>
        <dbReference type="Proteomes" id="UP000279600"/>
    </source>
</evidence>
<feature type="coiled-coil region" evidence="1">
    <location>
        <begin position="153"/>
        <end position="180"/>
    </location>
</feature>
<dbReference type="OrthoDB" id="1143135at2"/>
<dbReference type="RefSeq" id="WP_126444859.1">
    <property type="nucleotide sequence ID" value="NZ_CP034549.1"/>
</dbReference>
<protein>
    <submittedName>
        <fullName evidence="3">Uncharacterized protein</fullName>
    </submittedName>
</protein>
<name>A0A3S9MUT7_9FLAO</name>
<feature type="compositionally biased region" description="Basic and acidic residues" evidence="2">
    <location>
        <begin position="50"/>
        <end position="63"/>
    </location>
</feature>
<feature type="region of interest" description="Disordered" evidence="2">
    <location>
        <begin position="20"/>
        <end position="63"/>
    </location>
</feature>
<proteinExistence type="predicted"/>